<dbReference type="EMBL" id="JBBCAQ010000003">
    <property type="protein sequence ID" value="KAK7604735.1"/>
    <property type="molecule type" value="Genomic_DNA"/>
</dbReference>
<dbReference type="PRINTS" id="PR00503">
    <property type="entry name" value="BROMODOMAIN"/>
</dbReference>
<evidence type="ECO:0000256" key="6">
    <source>
        <dbReference type="ARBA" id="ARBA00023117"/>
    </source>
</evidence>
<dbReference type="Pfam" id="PF10513">
    <property type="entry name" value="EPL1"/>
    <property type="match status" value="1"/>
</dbReference>
<comment type="subcellular location">
    <subcellularLocation>
        <location evidence="1">Nucleus</location>
    </subcellularLocation>
</comment>
<gene>
    <name evidence="15" type="ORF">V9T40_005921</name>
</gene>
<dbReference type="PANTHER" id="PTHR13793:SF107">
    <property type="entry name" value="BROMODOMAIN-CONTAINING PROTEIN HOMOLOG"/>
    <property type="match status" value="1"/>
</dbReference>
<feature type="domain" description="PWWP" evidence="13">
    <location>
        <begin position="1029"/>
        <end position="1107"/>
    </location>
</feature>
<evidence type="ECO:0000313" key="15">
    <source>
        <dbReference type="EMBL" id="KAK7604735.1"/>
    </source>
</evidence>
<dbReference type="InterPro" id="IPR001965">
    <property type="entry name" value="Znf_PHD"/>
</dbReference>
<dbReference type="Gene3D" id="1.20.920.10">
    <property type="entry name" value="Bromodomain-like"/>
    <property type="match status" value="1"/>
</dbReference>
<evidence type="ECO:0000256" key="8">
    <source>
        <dbReference type="PROSITE-ProRule" id="PRU00035"/>
    </source>
</evidence>
<keyword evidence="6 8" id="KW-0103">Bromodomain</keyword>
<dbReference type="PROSITE" id="PS01359">
    <property type="entry name" value="ZF_PHD_1"/>
    <property type="match status" value="1"/>
</dbReference>
<proteinExistence type="predicted"/>
<dbReference type="PROSITE" id="PS50016">
    <property type="entry name" value="ZF_PHD_2"/>
    <property type="match status" value="1"/>
</dbReference>
<dbReference type="Gene3D" id="2.30.30.140">
    <property type="match status" value="1"/>
</dbReference>
<evidence type="ECO:0000256" key="7">
    <source>
        <dbReference type="ARBA" id="ARBA00023242"/>
    </source>
</evidence>
<comment type="caution">
    <text evidence="15">The sequence shown here is derived from an EMBL/GenBank/DDBJ whole genome shotgun (WGS) entry which is preliminary data.</text>
</comment>
<dbReference type="PROSITE" id="PS50812">
    <property type="entry name" value="PWWP"/>
    <property type="match status" value="1"/>
</dbReference>
<dbReference type="FunFam" id="3.30.40.10:FF:000007">
    <property type="entry name" value="Bromodomain containing 1, isoform CRA_b"/>
    <property type="match status" value="1"/>
</dbReference>
<dbReference type="SUPFAM" id="SSF57903">
    <property type="entry name" value="FYVE/PHD zinc finger"/>
    <property type="match status" value="1"/>
</dbReference>
<dbReference type="PANTHER" id="PTHR13793">
    <property type="entry name" value="PHD FINGER PROTEINS"/>
    <property type="match status" value="1"/>
</dbReference>
<feature type="region of interest" description="Disordered" evidence="10">
    <location>
        <begin position="832"/>
        <end position="1025"/>
    </location>
</feature>
<name>A0AAN9TXF2_9HEMI</name>
<keyword evidence="4 9" id="KW-0863">Zinc-finger</keyword>
<protein>
    <recommendedName>
        <fullName evidence="17">Peregrin</fullName>
    </recommendedName>
</protein>
<keyword evidence="16" id="KW-1185">Reference proteome</keyword>
<evidence type="ECO:0000259" key="14">
    <source>
        <dbReference type="PROSITE" id="PS51805"/>
    </source>
</evidence>
<dbReference type="Pfam" id="PF13831">
    <property type="entry name" value="PHD_2"/>
    <property type="match status" value="1"/>
</dbReference>
<dbReference type="PROSITE" id="PS50014">
    <property type="entry name" value="BROMODOMAIN_2"/>
    <property type="match status" value="1"/>
</dbReference>
<dbReference type="FunFam" id="3.30.40.10:FF:000008">
    <property type="entry name" value="Bromodomain containing 1, isoform CRA_a"/>
    <property type="match status" value="1"/>
</dbReference>
<dbReference type="PROSITE" id="PS51805">
    <property type="entry name" value="EPHD"/>
    <property type="match status" value="1"/>
</dbReference>
<dbReference type="Pfam" id="PF13832">
    <property type="entry name" value="zf-HC5HC2H_2"/>
    <property type="match status" value="1"/>
</dbReference>
<dbReference type="CDD" id="cd05839">
    <property type="entry name" value="PWWP_BRPF"/>
    <property type="match status" value="1"/>
</dbReference>
<dbReference type="InterPro" id="IPR013083">
    <property type="entry name" value="Znf_RING/FYVE/PHD"/>
</dbReference>
<dbReference type="SUPFAM" id="SSF47370">
    <property type="entry name" value="Bromodomain"/>
    <property type="match status" value="1"/>
</dbReference>
<dbReference type="InterPro" id="IPR000313">
    <property type="entry name" value="PWWP_dom"/>
</dbReference>
<reference evidence="15 16" key="1">
    <citation type="submission" date="2024-03" db="EMBL/GenBank/DDBJ databases">
        <title>Adaptation during the transition from Ophiocordyceps entomopathogen to insect associate is accompanied by gene loss and intensified selection.</title>
        <authorList>
            <person name="Ward C.M."/>
            <person name="Onetto C.A."/>
            <person name="Borneman A.R."/>
        </authorList>
    </citation>
    <scope>NUCLEOTIDE SEQUENCE [LARGE SCALE GENOMIC DNA]</scope>
    <source>
        <strain evidence="15">AWRI1</strain>
        <tissue evidence="15">Single Adult Female</tissue>
    </source>
</reference>
<evidence type="ECO:0000256" key="10">
    <source>
        <dbReference type="SAM" id="MobiDB-lite"/>
    </source>
</evidence>
<evidence type="ECO:0000256" key="2">
    <source>
        <dbReference type="ARBA" id="ARBA00022723"/>
    </source>
</evidence>
<feature type="domain" description="Bromo" evidence="11">
    <location>
        <begin position="619"/>
        <end position="689"/>
    </location>
</feature>
<evidence type="ECO:0000256" key="9">
    <source>
        <dbReference type="PROSITE-ProRule" id="PRU00146"/>
    </source>
</evidence>
<dbReference type="FunFam" id="2.30.30.140:FF:000008">
    <property type="entry name" value="Bromodomain containing 1, isoform CRA_b"/>
    <property type="match status" value="1"/>
</dbReference>
<feature type="domain" description="PHD-type" evidence="12">
    <location>
        <begin position="269"/>
        <end position="319"/>
    </location>
</feature>
<evidence type="ECO:0000256" key="4">
    <source>
        <dbReference type="ARBA" id="ARBA00022771"/>
    </source>
</evidence>
<dbReference type="GO" id="GO:0006357">
    <property type="term" value="P:regulation of transcription by RNA polymerase II"/>
    <property type="evidence" value="ECO:0007669"/>
    <property type="project" value="TreeGrafter"/>
</dbReference>
<dbReference type="InterPro" id="IPR050701">
    <property type="entry name" value="Histone_Mod_Regulator"/>
</dbReference>
<feature type="compositionally biased region" description="Polar residues" evidence="10">
    <location>
        <begin position="840"/>
        <end position="853"/>
    </location>
</feature>
<dbReference type="InterPro" id="IPR019787">
    <property type="entry name" value="Znf_PHD-finger"/>
</dbReference>
<dbReference type="InterPro" id="IPR011011">
    <property type="entry name" value="Znf_FYVE_PHD"/>
</dbReference>
<feature type="compositionally biased region" description="Acidic residues" evidence="10">
    <location>
        <begin position="954"/>
        <end position="994"/>
    </location>
</feature>
<dbReference type="Proteomes" id="UP001367676">
    <property type="component" value="Unassembled WGS sequence"/>
</dbReference>
<sequence length="1140" mass="129775">MEGFNVLEQCKKIRRIQSSPYSCPIPECGKVYIGFCGLQYHLVHVEHPLAELKAYFDKLPDVPPTTPARHHHHHSIIFILYRKRKFSRLPEPAPILVQNAESADESTSEESRMQVGFDINNKIVHVNIKTPLSVMSKEDYEAEYGDKCYNSKNNNSDSDKSREILNKLPIARFTEISNYEISDAPRLPNSYIRFIEKSPEELDGEVEYDMDEEDSAWLEMMNETRAKNNLPPVSMESFELLMDRLEKESYFLVQMNKEVDSSLAVIDDEAVCSICLDGECQNSNVILFCDMCNLAVHQDCYGVPYIPEGHWLCRRCLHSPSAPVDCVLCPNNGGAFKQTDRAHWAHVVCALWIPEVRFANTVFLEPIDSIESIPAARWRLTCYICKQRGVGACIQCHKTNCYSAFHVTCAQQAGLYMKMETVRENNLGAVLVQKIAYCDTHAPADPVNKARMQALGKKKENTPSPTDKMKNARRLLAKKRSVAPVISIPTIPPERIQEIASLINVPKKAYFIQRLIAYWTLKRQFRNGVPLLRRLQTSHLARRDESKNVEQVTDISELYRQMKYWQSLRQDLERARLLCELVRKREKFKKELIKVHEEYVEMALNPFNAFLLKVISQLKARDVGEIFIEPVDQNEVPDYGDIVKHPMDLQTMTEKVNNFEYGSLEALEADFNLMISNCLAYNAKHTIFYKSGLRMKEQGGAIIKLAKKDLVNNKFDMSTKLLIGQAPFRENPDDKTTTECTPVEEVQAAEIDKELAAIANSENHMDDNDLQCKLLQLLDKSELLKHKGARMKRLKLIKIQIAKIKRKVTLMNKSSTSAADLSDIKSAESELDYSTADEATPNTNLKEPNSPNRKMSLRNEETPLGTPNPPTVFKLPDKLSTVTPTNKSPSVVIKRRRTKRTPNSSSNSKTVITNSESFRIYRSSNVLELPPESDDETRSDHSEKSSSSCSCSPSEDESDASSSSDSEENSNVEDNDDSDNDSVEESGDDEEEKDENSGSSSEEEEEEEQEQEEQESKNSSKKSKVDLQQLQLVWAKCRGFPWYPALIINPDMPKGYVHNGVPIPSPPNDILALAKNYTEPVYLVWFYDARRTWQWLPRSKLKPLGVSDDIDKKKLNEARKPADRKAVKKAYNEALVHKTS</sequence>
<evidence type="ECO:0000259" key="12">
    <source>
        <dbReference type="PROSITE" id="PS50016"/>
    </source>
</evidence>
<dbReference type="SMART" id="SM00297">
    <property type="entry name" value="BROMO"/>
    <property type="match status" value="1"/>
</dbReference>
<keyword evidence="2" id="KW-0479">Metal-binding</keyword>
<evidence type="ECO:0008006" key="17">
    <source>
        <dbReference type="Google" id="ProtNLM"/>
    </source>
</evidence>
<dbReference type="PROSITE" id="PS00028">
    <property type="entry name" value="ZINC_FINGER_C2H2_1"/>
    <property type="match status" value="1"/>
</dbReference>
<evidence type="ECO:0000259" key="13">
    <source>
        <dbReference type="PROSITE" id="PS50812"/>
    </source>
</evidence>
<organism evidence="15 16">
    <name type="scientific">Parthenolecanium corni</name>
    <dbReference type="NCBI Taxonomy" id="536013"/>
    <lineage>
        <taxon>Eukaryota</taxon>
        <taxon>Metazoa</taxon>
        <taxon>Ecdysozoa</taxon>
        <taxon>Arthropoda</taxon>
        <taxon>Hexapoda</taxon>
        <taxon>Insecta</taxon>
        <taxon>Pterygota</taxon>
        <taxon>Neoptera</taxon>
        <taxon>Paraneoptera</taxon>
        <taxon>Hemiptera</taxon>
        <taxon>Sternorrhyncha</taxon>
        <taxon>Coccoidea</taxon>
        <taxon>Coccidae</taxon>
        <taxon>Parthenolecanium</taxon>
    </lineage>
</organism>
<dbReference type="SMART" id="SM00249">
    <property type="entry name" value="PHD"/>
    <property type="match status" value="2"/>
</dbReference>
<dbReference type="Gene3D" id="3.30.40.10">
    <property type="entry name" value="Zinc/RING finger domain, C3HC4 (zinc finger)"/>
    <property type="match status" value="2"/>
</dbReference>
<dbReference type="Pfam" id="PF00855">
    <property type="entry name" value="PWWP"/>
    <property type="match status" value="1"/>
</dbReference>
<dbReference type="SMART" id="SM00293">
    <property type="entry name" value="PWWP"/>
    <property type="match status" value="1"/>
</dbReference>
<keyword evidence="7" id="KW-0539">Nucleus</keyword>
<evidence type="ECO:0000259" key="11">
    <source>
        <dbReference type="PROSITE" id="PS50014"/>
    </source>
</evidence>
<evidence type="ECO:0000256" key="3">
    <source>
        <dbReference type="ARBA" id="ARBA00022737"/>
    </source>
</evidence>
<keyword evidence="3" id="KW-0677">Repeat</keyword>
<evidence type="ECO:0000313" key="16">
    <source>
        <dbReference type="Proteomes" id="UP001367676"/>
    </source>
</evidence>
<accession>A0AAN9TXF2</accession>
<evidence type="ECO:0000256" key="5">
    <source>
        <dbReference type="ARBA" id="ARBA00022833"/>
    </source>
</evidence>
<feature type="compositionally biased region" description="Polar residues" evidence="10">
    <location>
        <begin position="901"/>
        <end position="926"/>
    </location>
</feature>
<feature type="compositionally biased region" description="Acidic residues" evidence="10">
    <location>
        <begin position="1001"/>
        <end position="1013"/>
    </location>
</feature>
<dbReference type="CDD" id="cd15572">
    <property type="entry name" value="PHD_BRPF"/>
    <property type="match status" value="1"/>
</dbReference>
<feature type="domain" description="PHD-type" evidence="14">
    <location>
        <begin position="323"/>
        <end position="442"/>
    </location>
</feature>
<dbReference type="InterPro" id="IPR036427">
    <property type="entry name" value="Bromodomain-like_sf"/>
</dbReference>
<dbReference type="InterPro" id="IPR001487">
    <property type="entry name" value="Bromodomain"/>
</dbReference>
<dbReference type="InterPro" id="IPR019542">
    <property type="entry name" value="Enhancer_polycomb-like_N"/>
</dbReference>
<dbReference type="Pfam" id="PF00439">
    <property type="entry name" value="Bromodomain"/>
    <property type="match status" value="1"/>
</dbReference>
<dbReference type="GO" id="GO:0005634">
    <property type="term" value="C:nucleus"/>
    <property type="evidence" value="ECO:0007669"/>
    <property type="project" value="UniProtKB-SubCell"/>
</dbReference>
<dbReference type="AlphaFoldDB" id="A0AAN9TXF2"/>
<dbReference type="SUPFAM" id="SSF63748">
    <property type="entry name" value="Tudor/PWWP/MBT"/>
    <property type="match status" value="1"/>
</dbReference>
<dbReference type="InterPro" id="IPR034732">
    <property type="entry name" value="EPHD"/>
</dbReference>
<dbReference type="GO" id="GO:0008270">
    <property type="term" value="F:zinc ion binding"/>
    <property type="evidence" value="ECO:0007669"/>
    <property type="project" value="UniProtKB-KW"/>
</dbReference>
<dbReference type="InterPro" id="IPR013087">
    <property type="entry name" value="Znf_C2H2_type"/>
</dbReference>
<keyword evidence="5" id="KW-0862">Zinc</keyword>
<feature type="compositionally biased region" description="Polar residues" evidence="10">
    <location>
        <begin position="880"/>
        <end position="889"/>
    </location>
</feature>
<dbReference type="CDD" id="cd15670">
    <property type="entry name" value="ePHD_BRPF"/>
    <property type="match status" value="1"/>
</dbReference>
<dbReference type="InterPro" id="IPR019786">
    <property type="entry name" value="Zinc_finger_PHD-type_CS"/>
</dbReference>
<evidence type="ECO:0000256" key="1">
    <source>
        <dbReference type="ARBA" id="ARBA00004123"/>
    </source>
</evidence>